<name>A0ABD6A560_9EURY</name>
<dbReference type="PRINTS" id="PR00990">
    <property type="entry name" value="RIBOKINASE"/>
</dbReference>
<dbReference type="AlphaFoldDB" id="A0ABD6A560"/>
<reference evidence="6 7" key="1">
    <citation type="journal article" date="2019" name="Int. J. Syst. Evol. Microbiol.">
        <title>The Global Catalogue of Microorganisms (GCM) 10K type strain sequencing project: providing services to taxonomists for standard genome sequencing and annotation.</title>
        <authorList>
            <consortium name="The Broad Institute Genomics Platform"/>
            <consortium name="The Broad Institute Genome Sequencing Center for Infectious Disease"/>
            <person name="Wu L."/>
            <person name="Ma J."/>
        </authorList>
    </citation>
    <scope>NUCLEOTIDE SEQUENCE [LARGE SCALE GENOMIC DNA]</scope>
    <source>
        <strain evidence="6 7">PSR21</strain>
    </source>
</reference>
<dbReference type="InterPro" id="IPR002139">
    <property type="entry name" value="Ribo/fructo_kinase"/>
</dbReference>
<keyword evidence="2 4" id="KW-0808">Transferase</keyword>
<comment type="caution">
    <text evidence="6">The sequence shown here is derived from an EMBL/GenBank/DDBJ whole genome shotgun (WGS) entry which is preliminary data.</text>
</comment>
<evidence type="ECO:0000313" key="7">
    <source>
        <dbReference type="Proteomes" id="UP001596547"/>
    </source>
</evidence>
<dbReference type="PROSITE" id="PS00584">
    <property type="entry name" value="PFKB_KINASES_2"/>
    <property type="match status" value="1"/>
</dbReference>
<evidence type="ECO:0000259" key="5">
    <source>
        <dbReference type="Pfam" id="PF00294"/>
    </source>
</evidence>
<gene>
    <name evidence="6" type="ORF">ACFQPE_02940</name>
</gene>
<keyword evidence="7" id="KW-1185">Reference proteome</keyword>
<comment type="similarity">
    <text evidence="1 4">Belongs to the carbohydrate kinase PfkB family.</text>
</comment>
<organism evidence="6 7">
    <name type="scientific">Halomarina halobia</name>
    <dbReference type="NCBI Taxonomy" id="3033386"/>
    <lineage>
        <taxon>Archaea</taxon>
        <taxon>Methanobacteriati</taxon>
        <taxon>Methanobacteriota</taxon>
        <taxon>Stenosarchaea group</taxon>
        <taxon>Halobacteria</taxon>
        <taxon>Halobacteriales</taxon>
        <taxon>Natronomonadaceae</taxon>
        <taxon>Halomarina</taxon>
    </lineage>
</organism>
<protein>
    <submittedName>
        <fullName evidence="6">Carbohydrate kinase family protein</fullName>
        <ecNumber evidence="6">2.7.1.-</ecNumber>
    </submittedName>
</protein>
<dbReference type="EMBL" id="JBHTBF010000001">
    <property type="protein sequence ID" value="MFC7315751.1"/>
    <property type="molecule type" value="Genomic_DNA"/>
</dbReference>
<dbReference type="PANTHER" id="PTHR10584:SF166">
    <property type="entry name" value="RIBOKINASE"/>
    <property type="match status" value="1"/>
</dbReference>
<dbReference type="PANTHER" id="PTHR10584">
    <property type="entry name" value="SUGAR KINASE"/>
    <property type="match status" value="1"/>
</dbReference>
<dbReference type="GO" id="GO:0016301">
    <property type="term" value="F:kinase activity"/>
    <property type="evidence" value="ECO:0007669"/>
    <property type="project" value="UniProtKB-KW"/>
</dbReference>
<evidence type="ECO:0000313" key="6">
    <source>
        <dbReference type="EMBL" id="MFC7315751.1"/>
    </source>
</evidence>
<feature type="domain" description="Carbohydrate kinase PfkB" evidence="5">
    <location>
        <begin position="1"/>
        <end position="286"/>
    </location>
</feature>
<keyword evidence="3 4" id="KW-0418">Kinase</keyword>
<evidence type="ECO:0000256" key="3">
    <source>
        <dbReference type="ARBA" id="ARBA00022777"/>
    </source>
</evidence>
<dbReference type="GO" id="GO:0006796">
    <property type="term" value="P:phosphate-containing compound metabolic process"/>
    <property type="evidence" value="ECO:0007669"/>
    <property type="project" value="UniProtKB-ARBA"/>
</dbReference>
<dbReference type="Proteomes" id="UP001596547">
    <property type="component" value="Unassembled WGS sequence"/>
</dbReference>
<dbReference type="InterPro" id="IPR002173">
    <property type="entry name" value="Carboh/pur_kinase_PfkB_CS"/>
</dbReference>
<evidence type="ECO:0000256" key="1">
    <source>
        <dbReference type="ARBA" id="ARBA00010688"/>
    </source>
</evidence>
<dbReference type="GeneID" id="79314726"/>
<dbReference type="Gene3D" id="3.40.1190.20">
    <property type="match status" value="1"/>
</dbReference>
<dbReference type="InterPro" id="IPR011611">
    <property type="entry name" value="PfkB_dom"/>
</dbReference>
<proteinExistence type="inferred from homology"/>
<dbReference type="EC" id="2.7.1.-" evidence="6"/>
<accession>A0ABD6A560</accession>
<dbReference type="InterPro" id="IPR029056">
    <property type="entry name" value="Ribokinase-like"/>
</dbReference>
<sequence length="297" mass="30739">MRRVLCAGHVNWDVTLRVDDLPERDGEARIEQRRGAGGGSAANVACALAGLGVDAALFGSVGDDDPGRLARRELETAGVDCRHLVETDGSTAVKYLVVDGDGEVVVLGSDGANEAFAPDDLAPGAIRRVDHLHLTGQRPETAARLADRAREADATVSFDPGRRLCVRDYSATLERADVVFLNEREADALADALSSDARGWLDATVLVVTQGAGGARVRTAGDRYRHPGYDVTPIDTTGAGDAFAAGFLAACDGGLPEGGRGYERALAAANACGALASTVTGARADLSADDVRTLVAG</sequence>
<evidence type="ECO:0000256" key="2">
    <source>
        <dbReference type="ARBA" id="ARBA00022679"/>
    </source>
</evidence>
<dbReference type="Pfam" id="PF00294">
    <property type="entry name" value="PfkB"/>
    <property type="match status" value="1"/>
</dbReference>
<dbReference type="RefSeq" id="WP_276305153.1">
    <property type="nucleotide sequence ID" value="NZ_CP119992.1"/>
</dbReference>
<dbReference type="SUPFAM" id="SSF53613">
    <property type="entry name" value="Ribokinase-like"/>
    <property type="match status" value="1"/>
</dbReference>
<evidence type="ECO:0000256" key="4">
    <source>
        <dbReference type="RuleBase" id="RU003704"/>
    </source>
</evidence>